<gene>
    <name evidence="3" type="ORF">XarbCFBP7409_18310</name>
</gene>
<proteinExistence type="predicted"/>
<dbReference type="EMBL" id="MDSL01000050">
    <property type="protein sequence ID" value="PPT95081.1"/>
    <property type="molecule type" value="Genomic_DNA"/>
</dbReference>
<evidence type="ECO:0000313" key="4">
    <source>
        <dbReference type="Proteomes" id="UP000238049"/>
    </source>
</evidence>
<feature type="domain" description="MurNAc-LAA" evidence="2">
    <location>
        <begin position="9"/>
        <end position="85"/>
    </location>
</feature>
<dbReference type="Proteomes" id="UP000238049">
    <property type="component" value="Unassembled WGS sequence"/>
</dbReference>
<sequence>MPGRHRRRHGGKDPGAVGVARATSSMWPVRSRGGCTLCLAADPRCQPSMIRSEERSVALHERVLIAHRRNADRFVSIHADAARSRTNRRKRYMPVLTITFRCFPVASEARLPSSPSTSFRCPPRCPMLPLPNLPH</sequence>
<dbReference type="Gene3D" id="3.40.630.40">
    <property type="entry name" value="Zn-dependent exopeptidases"/>
    <property type="match status" value="1"/>
</dbReference>
<dbReference type="GO" id="GO:0009253">
    <property type="term" value="P:peptidoglycan catabolic process"/>
    <property type="evidence" value="ECO:0007669"/>
    <property type="project" value="InterPro"/>
</dbReference>
<name>A0A2S6ZRU0_9XANT</name>
<evidence type="ECO:0000259" key="2">
    <source>
        <dbReference type="Pfam" id="PF01520"/>
    </source>
</evidence>
<feature type="region of interest" description="Disordered" evidence="1">
    <location>
        <begin position="1"/>
        <end position="21"/>
    </location>
</feature>
<dbReference type="AlphaFoldDB" id="A0A2S6ZRU0"/>
<dbReference type="GO" id="GO:0008745">
    <property type="term" value="F:N-acetylmuramoyl-L-alanine amidase activity"/>
    <property type="evidence" value="ECO:0007669"/>
    <property type="project" value="InterPro"/>
</dbReference>
<evidence type="ECO:0000256" key="1">
    <source>
        <dbReference type="SAM" id="MobiDB-lite"/>
    </source>
</evidence>
<accession>A0A2S6ZRU0</accession>
<feature type="compositionally biased region" description="Basic residues" evidence="1">
    <location>
        <begin position="1"/>
        <end position="10"/>
    </location>
</feature>
<dbReference type="InterPro" id="IPR002508">
    <property type="entry name" value="MurNAc-LAA_cat"/>
</dbReference>
<organism evidence="3 4">
    <name type="scientific">Xanthomonas arboricola pv. guizotiae</name>
    <dbReference type="NCBI Taxonomy" id="487867"/>
    <lineage>
        <taxon>Bacteria</taxon>
        <taxon>Pseudomonadati</taxon>
        <taxon>Pseudomonadota</taxon>
        <taxon>Gammaproteobacteria</taxon>
        <taxon>Lysobacterales</taxon>
        <taxon>Lysobacteraceae</taxon>
        <taxon>Xanthomonas</taxon>
    </lineage>
</organism>
<evidence type="ECO:0000313" key="3">
    <source>
        <dbReference type="EMBL" id="PPT95081.1"/>
    </source>
</evidence>
<dbReference type="Pfam" id="PF01520">
    <property type="entry name" value="Amidase_3"/>
    <property type="match status" value="1"/>
</dbReference>
<comment type="caution">
    <text evidence="3">The sequence shown here is derived from an EMBL/GenBank/DDBJ whole genome shotgun (WGS) entry which is preliminary data.</text>
</comment>
<reference evidence="3 4" key="1">
    <citation type="submission" date="2016-08" db="EMBL/GenBank/DDBJ databases">
        <title>Evolution of the type three secretion system and type three effector repertoires in Xanthomonas.</title>
        <authorList>
            <person name="Merda D."/>
            <person name="Briand M."/>
            <person name="Bosis E."/>
            <person name="Rousseau C."/>
            <person name="Portier P."/>
            <person name="Jacques M.-A."/>
            <person name="Fischer-Le Saux M."/>
        </authorList>
    </citation>
    <scope>NUCLEOTIDE SEQUENCE [LARGE SCALE GENOMIC DNA]</scope>
    <source>
        <strain evidence="3 4">CFBP 7409</strain>
    </source>
</reference>
<protein>
    <recommendedName>
        <fullName evidence="2">MurNAc-LAA domain-containing protein</fullName>
    </recommendedName>
</protein>
<dbReference type="SUPFAM" id="SSF53187">
    <property type="entry name" value="Zn-dependent exopeptidases"/>
    <property type="match status" value="1"/>
</dbReference>